<evidence type="ECO:0000256" key="6">
    <source>
        <dbReference type="PIRSR" id="PIRSR619791-2"/>
    </source>
</evidence>
<evidence type="ECO:0000256" key="5">
    <source>
        <dbReference type="ARBA" id="ARBA00023004"/>
    </source>
</evidence>
<dbReference type="GO" id="GO:0006631">
    <property type="term" value="P:fatty acid metabolic process"/>
    <property type="evidence" value="ECO:0007669"/>
    <property type="project" value="UniProtKB-ARBA"/>
</dbReference>
<protein>
    <submittedName>
        <fullName evidence="7">Psi-producing oxygenase A</fullName>
    </submittedName>
</protein>
<evidence type="ECO:0000256" key="2">
    <source>
        <dbReference type="ARBA" id="ARBA00022723"/>
    </source>
</evidence>
<evidence type="ECO:0000256" key="4">
    <source>
        <dbReference type="ARBA" id="ARBA00023002"/>
    </source>
</evidence>
<dbReference type="InterPro" id="IPR034812">
    <property type="entry name" value="Ppo-like_N"/>
</dbReference>
<dbReference type="GO" id="GO:0020037">
    <property type="term" value="F:heme binding"/>
    <property type="evidence" value="ECO:0007669"/>
    <property type="project" value="InterPro"/>
</dbReference>
<dbReference type="PANTHER" id="PTHR11903:SF37">
    <property type="entry name" value="PSI-PRODUCING OXYGENASE A"/>
    <property type="match status" value="1"/>
</dbReference>
<keyword evidence="2 6" id="KW-0479">Metal-binding</keyword>
<dbReference type="InterPro" id="IPR050783">
    <property type="entry name" value="Oxylipin_biosynth_metab"/>
</dbReference>
<keyword evidence="4" id="KW-0560">Oxidoreductase</keyword>
<dbReference type="GO" id="GO:0016705">
    <property type="term" value="F:oxidoreductase activity, acting on paired donors, with incorporation or reduction of molecular oxygen"/>
    <property type="evidence" value="ECO:0007669"/>
    <property type="project" value="InterPro"/>
</dbReference>
<keyword evidence="3" id="KW-0223">Dioxygenase</keyword>
<dbReference type="AlphaFoldDB" id="A0AAN6P7M9"/>
<dbReference type="PANTHER" id="PTHR11903">
    <property type="entry name" value="PROSTAGLANDIN G/H SYNTHASE"/>
    <property type="match status" value="1"/>
</dbReference>
<gene>
    <name evidence="7" type="ORF">C8A01DRAFT_51605</name>
</gene>
<dbReference type="GO" id="GO:0006979">
    <property type="term" value="P:response to oxidative stress"/>
    <property type="evidence" value="ECO:0007669"/>
    <property type="project" value="InterPro"/>
</dbReference>
<organism evidence="7 8">
    <name type="scientific">Parachaetomium inaequale</name>
    <dbReference type="NCBI Taxonomy" id="2588326"/>
    <lineage>
        <taxon>Eukaryota</taxon>
        <taxon>Fungi</taxon>
        <taxon>Dikarya</taxon>
        <taxon>Ascomycota</taxon>
        <taxon>Pezizomycotina</taxon>
        <taxon>Sordariomycetes</taxon>
        <taxon>Sordariomycetidae</taxon>
        <taxon>Sordariales</taxon>
        <taxon>Chaetomiaceae</taxon>
        <taxon>Parachaetomium</taxon>
    </lineage>
</organism>
<sequence>MAALSRNGRDVRSNMEGLLKEAHRDLLSQTGRVLPNLNIALGAGEVALQGGLVDDRKYLVENIIQLAASLPNDSKLRGSLNAKFIETLWKTLQHPPISYLGDEFRYRAADGSNNNIMYPSLGAAGSHYARTVAPKHQRTAELPDPSIIFESLLARKGSAKEHPAKVSSTLLHFATIIIHDLFHTVDGTKLNGSSYLDLCPLYGNNWEKQKTVRAFQDGLLKKDVFAERRLLGQPPGVCALMVAFNRFHNYIVGELATINEHGRFSLPAGVTRDKPEEYDKAQMKRDNDLFQTGRLITCGLYVNIILADYLRTILNLNRNPVPSDWKLDPREDFPQVFDSEGTPRGIGNQVSAEFNMIYRWHSATSDHDEAWANDLFRDIFGPEANIDDMPVQDFVRGMYKWEQGLPNKPEEWKFGGLERRTSDGSFPDAGLVGLLQTGTESIAGAFGARNIPRVLKAVEMLGIRQGREWGLASLNEFRAFFKLQPYTSFAEVNPDPSVAEALEALYGHPDNIELYPGLLAEDTKKPLVPGSGLCPGFTTSLAILSDATALVRGDRFYSVDYNPSNLTSFGFKEANSDFDVAGGGVMYKLLMRAFPGWYRANSVYALYPFTTPEGNKETFEKLGNAQDFDFGEPAYVGPPLPITTWQGVVDTLNNQLHFKVPWGPHTFQLTKHDNMLSGDAPANARQRVLVKECLYSPKDGLDQVRRFYEATTAKLIRQHSRRIGDSYQVDIVKDVGNVAHAEFVGHFFAIPLQSKDGRRDSYTERSLSDVLAHQFGYVFLDLDTAQSFKNRVVAARETKRLGEVMQRVVADIKARHFPSLSRMFRTAESGGPGDSGATYLSSYGARLVERLLDKTGGSVDETVWALIPIAAAASATQAQGWAQMIDLYLSDKYYAHWPAIRELALSDEPEAFDKLKKYALEGYRLSTPAFGLIRTAATDKEDVHFEDGSRVVSVQAGDAVFTDFVTAGVDPAKFPDPYEIKLDRPDDLYIHHGWGPHSCLGRAIVTTAGASMLRACARLGNLRRAPGPAGEMKSKTVNGAFKLFLSEDGSTWGPFPVAKKVVFEHT</sequence>
<dbReference type="Gene3D" id="1.10.630.10">
    <property type="entry name" value="Cytochrome P450"/>
    <property type="match status" value="1"/>
</dbReference>
<dbReference type="GO" id="GO:0004497">
    <property type="term" value="F:monooxygenase activity"/>
    <property type="evidence" value="ECO:0007669"/>
    <property type="project" value="InterPro"/>
</dbReference>
<dbReference type="CDD" id="cd20612">
    <property type="entry name" value="CYP_LDS-like_C"/>
    <property type="match status" value="1"/>
</dbReference>
<dbReference type="Gene3D" id="1.10.640.10">
    <property type="entry name" value="Haem peroxidase domain superfamily, animal type"/>
    <property type="match status" value="1"/>
</dbReference>
<comment type="caution">
    <text evidence="7">The sequence shown here is derived from an EMBL/GenBank/DDBJ whole genome shotgun (WGS) entry which is preliminary data.</text>
</comment>
<keyword evidence="1 6" id="KW-0349">Heme</keyword>
<proteinExistence type="predicted"/>
<keyword evidence="5 6" id="KW-0408">Iron</keyword>
<dbReference type="InterPro" id="IPR019791">
    <property type="entry name" value="Haem_peroxidase_animal"/>
</dbReference>
<evidence type="ECO:0000256" key="1">
    <source>
        <dbReference type="ARBA" id="ARBA00022617"/>
    </source>
</evidence>
<dbReference type="SUPFAM" id="SSF48113">
    <property type="entry name" value="Heme-dependent peroxidases"/>
    <property type="match status" value="1"/>
</dbReference>
<dbReference type="PRINTS" id="PR00457">
    <property type="entry name" value="ANPEROXIDASE"/>
</dbReference>
<evidence type="ECO:0000313" key="8">
    <source>
        <dbReference type="Proteomes" id="UP001303115"/>
    </source>
</evidence>
<dbReference type="SUPFAM" id="SSF48264">
    <property type="entry name" value="Cytochrome P450"/>
    <property type="match status" value="1"/>
</dbReference>
<dbReference type="CDD" id="cd09817">
    <property type="entry name" value="linoleate_diol_synthase_like"/>
    <property type="match status" value="1"/>
</dbReference>
<evidence type="ECO:0000256" key="3">
    <source>
        <dbReference type="ARBA" id="ARBA00022964"/>
    </source>
</evidence>
<dbReference type="Proteomes" id="UP001303115">
    <property type="component" value="Unassembled WGS sequence"/>
</dbReference>
<dbReference type="InterPro" id="IPR037120">
    <property type="entry name" value="Haem_peroxidase_sf_animal"/>
</dbReference>
<feature type="binding site" description="axial binding residue" evidence="6">
    <location>
        <position position="361"/>
    </location>
    <ligand>
        <name>heme b</name>
        <dbReference type="ChEBI" id="CHEBI:60344"/>
    </ligand>
    <ligandPart>
        <name>Fe</name>
        <dbReference type="ChEBI" id="CHEBI:18248"/>
    </ligandPart>
</feature>
<dbReference type="EMBL" id="MU854943">
    <property type="protein sequence ID" value="KAK4031236.1"/>
    <property type="molecule type" value="Genomic_DNA"/>
</dbReference>
<dbReference type="InterPro" id="IPR010255">
    <property type="entry name" value="Haem_peroxidase_sf"/>
</dbReference>
<dbReference type="Pfam" id="PF03098">
    <property type="entry name" value="An_peroxidase"/>
    <property type="match status" value="2"/>
</dbReference>
<accession>A0AAN6P7M9</accession>
<dbReference type="GO" id="GO:0005506">
    <property type="term" value="F:iron ion binding"/>
    <property type="evidence" value="ECO:0007669"/>
    <property type="project" value="InterPro"/>
</dbReference>
<reference evidence="8" key="1">
    <citation type="journal article" date="2023" name="Mol. Phylogenet. Evol.">
        <title>Genome-scale phylogeny and comparative genomics of the fungal order Sordariales.</title>
        <authorList>
            <person name="Hensen N."/>
            <person name="Bonometti L."/>
            <person name="Westerberg I."/>
            <person name="Brannstrom I.O."/>
            <person name="Guillou S."/>
            <person name="Cros-Aarteil S."/>
            <person name="Calhoun S."/>
            <person name="Haridas S."/>
            <person name="Kuo A."/>
            <person name="Mondo S."/>
            <person name="Pangilinan J."/>
            <person name="Riley R."/>
            <person name="LaButti K."/>
            <person name="Andreopoulos B."/>
            <person name="Lipzen A."/>
            <person name="Chen C."/>
            <person name="Yan M."/>
            <person name="Daum C."/>
            <person name="Ng V."/>
            <person name="Clum A."/>
            <person name="Steindorff A."/>
            <person name="Ohm R.A."/>
            <person name="Martin F."/>
            <person name="Silar P."/>
            <person name="Natvig D.O."/>
            <person name="Lalanne C."/>
            <person name="Gautier V."/>
            <person name="Ament-Velasquez S.L."/>
            <person name="Kruys A."/>
            <person name="Hutchinson M.I."/>
            <person name="Powell A.J."/>
            <person name="Barry K."/>
            <person name="Miller A.N."/>
            <person name="Grigoriev I.V."/>
            <person name="Debuchy R."/>
            <person name="Gladieux P."/>
            <person name="Hiltunen Thoren M."/>
            <person name="Johannesson H."/>
        </authorList>
    </citation>
    <scope>NUCLEOTIDE SEQUENCE [LARGE SCALE GENOMIC DNA]</scope>
    <source>
        <strain evidence="8">CBS 284.82</strain>
    </source>
</reference>
<name>A0AAN6P7M9_9PEZI</name>
<keyword evidence="8" id="KW-1185">Reference proteome</keyword>
<dbReference type="GO" id="GO:0004601">
    <property type="term" value="F:peroxidase activity"/>
    <property type="evidence" value="ECO:0007669"/>
    <property type="project" value="InterPro"/>
</dbReference>
<evidence type="ECO:0000313" key="7">
    <source>
        <dbReference type="EMBL" id="KAK4031236.1"/>
    </source>
</evidence>
<dbReference type="InterPro" id="IPR036396">
    <property type="entry name" value="Cyt_P450_sf"/>
</dbReference>
<dbReference type="GO" id="GO:0051213">
    <property type="term" value="F:dioxygenase activity"/>
    <property type="evidence" value="ECO:0007669"/>
    <property type="project" value="UniProtKB-KW"/>
</dbReference>
<dbReference type="PROSITE" id="PS50292">
    <property type="entry name" value="PEROXIDASE_3"/>
    <property type="match status" value="1"/>
</dbReference>